<dbReference type="GO" id="GO:0004386">
    <property type="term" value="F:helicase activity"/>
    <property type="evidence" value="ECO:0007669"/>
    <property type="project" value="UniProtKB-KW"/>
</dbReference>
<organism evidence="5 6">
    <name type="scientific">Streptomyces griseoviridis</name>
    <dbReference type="NCBI Taxonomy" id="45398"/>
    <lineage>
        <taxon>Bacteria</taxon>
        <taxon>Bacillati</taxon>
        <taxon>Actinomycetota</taxon>
        <taxon>Actinomycetes</taxon>
        <taxon>Kitasatosporales</taxon>
        <taxon>Streptomycetaceae</taxon>
        <taxon>Streptomyces</taxon>
    </lineage>
</organism>
<keyword evidence="1" id="KW-0227">DNA damage</keyword>
<keyword evidence="2" id="KW-0378">Hydrolase</keyword>
<gene>
    <name evidence="5" type="ORF">ELQ87_09755</name>
</gene>
<keyword evidence="2" id="KW-0347">Helicase</keyword>
<keyword evidence="2" id="KW-0067">ATP-binding</keyword>
<sequence>MMLSPSRLQGVGTVQPWDNPPGTVGVGRLARIPVRHLRDEEPGCPMNRALSVRRDVFAAERVSSKTPREEFPFALVQELLDQLESGAAQSIEEAMERCSRTRSRCLPQHVTWSAAAAERYLDARRRDQESRDGADVPRTFRAPDAWIAFRTLEEPDERGITDYERTVWGRQYVSDDATLRELVIPAKGGAKERLPLPELAAVASVLYYGTPARIPSFEHHSPALRHPAPPPRPERVRVYSAGLTEGRVRLLRTTETDVFADWTAEEIMDLHEQHVVPRLGRVLDSRERIAGAHCAGCKALPECSVVPRVPALLVFPPPTRPRKRRTVSVSDLRAHHDCPARYHLTRVLKLPSSVQENEAVRRGRAVDRWLNVRHASADAPPCREVPLPADLPGLTDDELAPALGMLRAHRARCPLDNPAATRFRPQHRVMAHDPQSDVMVIASCDLVYEERGGVVVRETKTSAFPPGGRSVLLEKHPQLALSVLLLEAGVLGGDSRRSRVELEILRPDGVSLEEFDPGDEGTVEHARTVLASYTVPWSVETRYDAVPRPGYDCTGCEALSWCATGKERATAAG</sequence>
<accession>A0A3S9ZA63</accession>
<protein>
    <submittedName>
        <fullName evidence="5">PD-(D/E)XK nuclease family protein</fullName>
    </submittedName>
</protein>
<dbReference type="KEGG" id="sgd:ELQ87_09755"/>
<proteinExistence type="predicted"/>
<dbReference type="GO" id="GO:0006281">
    <property type="term" value="P:DNA repair"/>
    <property type="evidence" value="ECO:0007669"/>
    <property type="project" value="UniProtKB-KW"/>
</dbReference>
<feature type="domain" description="PD-(D/E)XK endonuclease-like" evidence="4">
    <location>
        <begin position="326"/>
        <end position="562"/>
    </location>
</feature>
<keyword evidence="3" id="KW-0234">DNA repair</keyword>
<evidence type="ECO:0000256" key="3">
    <source>
        <dbReference type="ARBA" id="ARBA00023204"/>
    </source>
</evidence>
<dbReference type="Pfam" id="PF12705">
    <property type="entry name" value="PDDEXK_1"/>
    <property type="match status" value="1"/>
</dbReference>
<evidence type="ECO:0000313" key="6">
    <source>
        <dbReference type="Proteomes" id="UP000271291"/>
    </source>
</evidence>
<evidence type="ECO:0000313" key="5">
    <source>
        <dbReference type="EMBL" id="AZS84539.1"/>
    </source>
</evidence>
<dbReference type="Proteomes" id="UP000271291">
    <property type="component" value="Chromosome"/>
</dbReference>
<evidence type="ECO:0000256" key="2">
    <source>
        <dbReference type="ARBA" id="ARBA00022806"/>
    </source>
</evidence>
<evidence type="ECO:0000256" key="1">
    <source>
        <dbReference type="ARBA" id="ARBA00022763"/>
    </source>
</evidence>
<name>A0A3S9ZA63_STRGD</name>
<dbReference type="InterPro" id="IPR038726">
    <property type="entry name" value="PDDEXK_AddAB-type"/>
</dbReference>
<reference evidence="5 6" key="1">
    <citation type="submission" date="2018-12" db="EMBL/GenBank/DDBJ databases">
        <title>Streptomyces griseoviridis F1-27 complete genome.</title>
        <authorList>
            <person name="Mariita R.M."/>
            <person name="Sello J.K."/>
        </authorList>
    </citation>
    <scope>NUCLEOTIDE SEQUENCE [LARGE SCALE GENOMIC DNA]</scope>
    <source>
        <strain evidence="5 6">F1-27</strain>
    </source>
</reference>
<keyword evidence="2" id="KW-0547">Nucleotide-binding</keyword>
<dbReference type="EMBL" id="CP034687">
    <property type="protein sequence ID" value="AZS84539.1"/>
    <property type="molecule type" value="Genomic_DNA"/>
</dbReference>
<dbReference type="AlphaFoldDB" id="A0A3S9ZA63"/>
<dbReference type="OrthoDB" id="3588062at2"/>
<evidence type="ECO:0000259" key="4">
    <source>
        <dbReference type="Pfam" id="PF12705"/>
    </source>
</evidence>